<dbReference type="GO" id="GO:0005576">
    <property type="term" value="C:extracellular region"/>
    <property type="evidence" value="ECO:0007669"/>
    <property type="project" value="UniProtKB-SubCell"/>
</dbReference>
<comment type="caution">
    <text evidence="6">The sequence shown here is derived from an EMBL/GenBank/DDBJ whole genome shotgun (WGS) entry which is preliminary data.</text>
</comment>
<comment type="similarity">
    <text evidence="2">Belongs to the plant self-incompatibility (S1) protein family.</text>
</comment>
<evidence type="ECO:0000256" key="3">
    <source>
        <dbReference type="ARBA" id="ARBA00022471"/>
    </source>
</evidence>
<evidence type="ECO:0000256" key="5">
    <source>
        <dbReference type="ARBA" id="ARBA00022729"/>
    </source>
</evidence>
<evidence type="ECO:0008006" key="8">
    <source>
        <dbReference type="Google" id="ProtNLM"/>
    </source>
</evidence>
<evidence type="ECO:0000313" key="7">
    <source>
        <dbReference type="Proteomes" id="UP001229421"/>
    </source>
</evidence>
<dbReference type="Pfam" id="PF05938">
    <property type="entry name" value="Self-incomp_S1"/>
    <property type="match status" value="3"/>
</dbReference>
<dbReference type="Proteomes" id="UP001229421">
    <property type="component" value="Unassembled WGS sequence"/>
</dbReference>
<dbReference type="PANTHER" id="PTHR31232">
    <property type="match status" value="1"/>
</dbReference>
<evidence type="ECO:0000313" key="6">
    <source>
        <dbReference type="EMBL" id="KAK1435383.1"/>
    </source>
</evidence>
<accession>A0AAD8L977</accession>
<reference evidence="6" key="1">
    <citation type="journal article" date="2023" name="bioRxiv">
        <title>Improved chromosome-level genome assembly for marigold (Tagetes erecta).</title>
        <authorList>
            <person name="Jiang F."/>
            <person name="Yuan L."/>
            <person name="Wang S."/>
            <person name="Wang H."/>
            <person name="Xu D."/>
            <person name="Wang A."/>
            <person name="Fan W."/>
        </authorList>
    </citation>
    <scope>NUCLEOTIDE SEQUENCE</scope>
    <source>
        <strain evidence="6">WSJ</strain>
        <tissue evidence="6">Leaf</tissue>
    </source>
</reference>
<evidence type="ECO:0000256" key="4">
    <source>
        <dbReference type="ARBA" id="ARBA00022525"/>
    </source>
</evidence>
<dbReference type="InterPro" id="IPR010264">
    <property type="entry name" value="Self-incomp_S1"/>
</dbReference>
<comment type="subcellular location">
    <subcellularLocation>
        <location evidence="1">Secreted</location>
    </subcellularLocation>
</comment>
<organism evidence="6 7">
    <name type="scientific">Tagetes erecta</name>
    <name type="common">African marigold</name>
    <dbReference type="NCBI Taxonomy" id="13708"/>
    <lineage>
        <taxon>Eukaryota</taxon>
        <taxon>Viridiplantae</taxon>
        <taxon>Streptophyta</taxon>
        <taxon>Embryophyta</taxon>
        <taxon>Tracheophyta</taxon>
        <taxon>Spermatophyta</taxon>
        <taxon>Magnoliopsida</taxon>
        <taxon>eudicotyledons</taxon>
        <taxon>Gunneridae</taxon>
        <taxon>Pentapetalae</taxon>
        <taxon>asterids</taxon>
        <taxon>campanulids</taxon>
        <taxon>Asterales</taxon>
        <taxon>Asteraceae</taxon>
        <taxon>Asteroideae</taxon>
        <taxon>Heliantheae alliance</taxon>
        <taxon>Tageteae</taxon>
        <taxon>Tagetes</taxon>
    </lineage>
</organism>
<dbReference type="PANTHER" id="PTHR31232:SF149">
    <property type="entry name" value="S-PROTEIN HOMOLOG"/>
    <property type="match status" value="1"/>
</dbReference>
<keyword evidence="7" id="KW-1185">Reference proteome</keyword>
<keyword evidence="3" id="KW-0713">Self-incompatibility</keyword>
<dbReference type="AlphaFoldDB" id="A0AAD8L977"/>
<keyword evidence="5" id="KW-0732">Signal</keyword>
<keyword evidence="4" id="KW-0964">Secreted</keyword>
<dbReference type="EMBL" id="JAUHHV010000001">
    <property type="protein sequence ID" value="KAK1435383.1"/>
    <property type="molecule type" value="Genomic_DNA"/>
</dbReference>
<evidence type="ECO:0000256" key="1">
    <source>
        <dbReference type="ARBA" id="ARBA00004613"/>
    </source>
</evidence>
<evidence type="ECO:0000256" key="2">
    <source>
        <dbReference type="ARBA" id="ARBA00005581"/>
    </source>
</evidence>
<sequence length="331" mass="39484">MVHCQSREDDLGVHVLNFSNLEYGWKFCENAIESTLFNCRFWRSNSIDHQTFPVFNRTLFRFCDQRFTDSNTCHWGIKSDGFYLFDNHGQVWLKQYDWEHTQQESGKLVNESAVGYVVHLKSDIINDSVSFRCQSKDDDLGYRVFRSPDLEYEWSFCKNFSGSTLFFCHFWWQKVEQRFDVFNGSMAQWCNEDKWEGNTWLNVVNGCSPFVIGYVVHIKSDINNDDVTVHCQSKDDDLGNHVLHAPNLEYQWSFCQNILFTALYYCHFGWKNVEQTFDVFNRDLALWCNEGRSEGNTCNWEVKEDGFYFNVNHTTWRKYYSWNPKTFSFQK</sequence>
<proteinExistence type="inferred from homology"/>
<dbReference type="GO" id="GO:0060320">
    <property type="term" value="P:rejection of self pollen"/>
    <property type="evidence" value="ECO:0007669"/>
    <property type="project" value="UniProtKB-KW"/>
</dbReference>
<gene>
    <name evidence="6" type="ORF">QVD17_01144</name>
</gene>
<protein>
    <recommendedName>
        <fullName evidence="8">S-protein homolog</fullName>
    </recommendedName>
</protein>
<name>A0AAD8L977_TARER</name>